<dbReference type="Proteomes" id="UP000235994">
    <property type="component" value="Unassembled WGS sequence"/>
</dbReference>
<dbReference type="RefSeq" id="WP_102774461.1">
    <property type="nucleotide sequence ID" value="NZ_POQS01000005.1"/>
</dbReference>
<evidence type="ECO:0000313" key="3">
    <source>
        <dbReference type="Proteomes" id="UP000235994"/>
    </source>
</evidence>
<comment type="caution">
    <text evidence="2">The sequence shown here is derived from an EMBL/GenBank/DDBJ whole genome shotgun (WGS) entry which is preliminary data.</text>
</comment>
<dbReference type="InterPro" id="IPR016117">
    <property type="entry name" value="ArgJ-like_dom_sf"/>
</dbReference>
<dbReference type="EMBL" id="POQS01000005">
    <property type="protein sequence ID" value="PND32265.1"/>
    <property type="molecule type" value="Genomic_DNA"/>
</dbReference>
<dbReference type="CDD" id="cd02253">
    <property type="entry name" value="DmpA"/>
    <property type="match status" value="1"/>
</dbReference>
<protein>
    <submittedName>
        <fullName evidence="2">Aminopeptidase</fullName>
    </submittedName>
</protein>
<keyword evidence="2" id="KW-0645">Protease</keyword>
<keyword evidence="2" id="KW-0378">Hydrolase</keyword>
<proteinExistence type="inferred from homology"/>
<accession>A0A2N8KFM5</accession>
<evidence type="ECO:0000313" key="2">
    <source>
        <dbReference type="EMBL" id="PND32265.1"/>
    </source>
</evidence>
<gene>
    <name evidence="2" type="ORF">C1I89_20855</name>
</gene>
<dbReference type="PANTHER" id="PTHR36512">
    <property type="entry name" value="D-AMINOPEPTIDASE"/>
    <property type="match status" value="1"/>
</dbReference>
<dbReference type="PANTHER" id="PTHR36512:SF3">
    <property type="entry name" value="BLR5678 PROTEIN"/>
    <property type="match status" value="1"/>
</dbReference>
<dbReference type="AlphaFoldDB" id="A0A2N8KFM5"/>
<organism evidence="2 3">
    <name type="scientific">Achromobacter pulmonis</name>
    <dbReference type="NCBI Taxonomy" id="1389932"/>
    <lineage>
        <taxon>Bacteria</taxon>
        <taxon>Pseudomonadati</taxon>
        <taxon>Pseudomonadota</taxon>
        <taxon>Betaproteobacteria</taxon>
        <taxon>Burkholderiales</taxon>
        <taxon>Alcaligenaceae</taxon>
        <taxon>Achromobacter</taxon>
    </lineage>
</organism>
<dbReference type="InterPro" id="IPR005321">
    <property type="entry name" value="Peptidase_S58_DmpA"/>
</dbReference>
<evidence type="ECO:0000256" key="1">
    <source>
        <dbReference type="ARBA" id="ARBA00007068"/>
    </source>
</evidence>
<sequence>MEKQVLEIPRIGRLPAGPLDSICDVGDVTVGHCTLSEGALQTGVTVVRAHGGDPYLDKTPAAATVLNGFGKSTGLVQVQELGVLETPIGLTNTFGVGTVANAQIRAAVAANPEIGRGMATVNPLVFECNDGYLNDIQALAVQEAHYAQALAAAGKRFEQGAVGAGRGMSCFSFKGGIGSASRVAAIEGDPAYTVGALVLANFGRLPNLTVAGRPFGRRLVQQVAGGQAGVAENAAIAPEKGSIILLLATDAPLDSRQLRRLSLRAGAGLARTGSVFGHGSGDIALAFSTAYTVPQQPDRPMPALAMLHEARIDPLFEAAAEACEQAIIAALWRAEAVTGRDGHRRAAIREAAPDWRQWLADTEF</sequence>
<keyword evidence="2" id="KW-0031">Aminopeptidase</keyword>
<reference evidence="2 3" key="1">
    <citation type="submission" date="2018-01" db="EMBL/GenBank/DDBJ databases">
        <title>The draft genome of an aniline degradation strain ANB-1.</title>
        <authorList>
            <person name="Zhang L."/>
            <person name="Jiang J."/>
        </authorList>
    </citation>
    <scope>NUCLEOTIDE SEQUENCE [LARGE SCALE GENOMIC DNA]</scope>
    <source>
        <strain evidence="2 3">ANB-1</strain>
    </source>
</reference>
<dbReference type="Pfam" id="PF03576">
    <property type="entry name" value="Peptidase_S58"/>
    <property type="match status" value="1"/>
</dbReference>
<comment type="similarity">
    <text evidence="1">Belongs to the peptidase S58 family.</text>
</comment>
<dbReference type="GO" id="GO:0004177">
    <property type="term" value="F:aminopeptidase activity"/>
    <property type="evidence" value="ECO:0007669"/>
    <property type="project" value="UniProtKB-KW"/>
</dbReference>
<dbReference type="Gene3D" id="3.60.70.12">
    <property type="entry name" value="L-amino peptidase D-ALA esterase/amidase"/>
    <property type="match status" value="1"/>
</dbReference>
<keyword evidence="3" id="KW-1185">Reference proteome</keyword>
<dbReference type="SUPFAM" id="SSF56266">
    <property type="entry name" value="DmpA/ArgJ-like"/>
    <property type="match status" value="1"/>
</dbReference>
<name>A0A2N8KFM5_9BURK</name>